<accession>A0A915ABS3</accession>
<evidence type="ECO:0000313" key="1">
    <source>
        <dbReference type="Proteomes" id="UP000887569"/>
    </source>
</evidence>
<dbReference type="WBParaSite" id="PgR004_g186_t02">
    <property type="protein sequence ID" value="PgR004_g186_t02"/>
    <property type="gene ID" value="PgR004_g186"/>
</dbReference>
<dbReference type="Proteomes" id="UP000887569">
    <property type="component" value="Unplaced"/>
</dbReference>
<keyword evidence="1" id="KW-1185">Reference proteome</keyword>
<proteinExistence type="predicted"/>
<reference evidence="2" key="1">
    <citation type="submission" date="2022-11" db="UniProtKB">
        <authorList>
            <consortium name="WormBaseParasite"/>
        </authorList>
    </citation>
    <scope>IDENTIFICATION</scope>
</reference>
<name>A0A915ABS3_PARUN</name>
<evidence type="ECO:0000313" key="2">
    <source>
        <dbReference type="WBParaSite" id="PgR004_g186_t02"/>
    </source>
</evidence>
<dbReference type="AlphaFoldDB" id="A0A915ABS3"/>
<organism evidence="1 2">
    <name type="scientific">Parascaris univalens</name>
    <name type="common">Nematode worm</name>
    <dbReference type="NCBI Taxonomy" id="6257"/>
    <lineage>
        <taxon>Eukaryota</taxon>
        <taxon>Metazoa</taxon>
        <taxon>Ecdysozoa</taxon>
        <taxon>Nematoda</taxon>
        <taxon>Chromadorea</taxon>
        <taxon>Rhabditida</taxon>
        <taxon>Spirurina</taxon>
        <taxon>Ascaridomorpha</taxon>
        <taxon>Ascaridoidea</taxon>
        <taxon>Ascarididae</taxon>
        <taxon>Parascaris</taxon>
    </lineage>
</organism>
<sequence>MFYLPIPPLEEMPLLCRATLPLPNRISQFLCKNSRVSHEYIALNTFLSRGNLRQRRRNEW</sequence>
<protein>
    <submittedName>
        <fullName evidence="2">LysM domain-containing protein</fullName>
    </submittedName>
</protein>